<dbReference type="EMBL" id="BOQP01000007">
    <property type="protein sequence ID" value="GIM69692.1"/>
    <property type="molecule type" value="Genomic_DNA"/>
</dbReference>
<dbReference type="PANTHER" id="PTHR43585:SF2">
    <property type="entry name" value="ATP-GRASP ENZYME FSQD"/>
    <property type="match status" value="1"/>
</dbReference>
<protein>
    <recommendedName>
        <fullName evidence="5">ATP-grasp domain-containing protein</fullName>
    </recommendedName>
</protein>
<dbReference type="Gene3D" id="3.40.50.20">
    <property type="match status" value="1"/>
</dbReference>
<organism evidence="6 7">
    <name type="scientific">Winogradskya consettensis</name>
    <dbReference type="NCBI Taxonomy" id="113560"/>
    <lineage>
        <taxon>Bacteria</taxon>
        <taxon>Bacillati</taxon>
        <taxon>Actinomycetota</taxon>
        <taxon>Actinomycetes</taxon>
        <taxon>Micromonosporales</taxon>
        <taxon>Micromonosporaceae</taxon>
        <taxon>Winogradskya</taxon>
    </lineage>
</organism>
<evidence type="ECO:0000259" key="5">
    <source>
        <dbReference type="PROSITE" id="PS50975"/>
    </source>
</evidence>
<dbReference type="GO" id="GO:0016874">
    <property type="term" value="F:ligase activity"/>
    <property type="evidence" value="ECO:0007669"/>
    <property type="project" value="UniProtKB-KW"/>
</dbReference>
<evidence type="ECO:0000256" key="3">
    <source>
        <dbReference type="ARBA" id="ARBA00022840"/>
    </source>
</evidence>
<dbReference type="PROSITE" id="PS50975">
    <property type="entry name" value="ATP_GRASP"/>
    <property type="match status" value="1"/>
</dbReference>
<evidence type="ECO:0000313" key="6">
    <source>
        <dbReference type="EMBL" id="GIM69692.1"/>
    </source>
</evidence>
<dbReference type="AlphaFoldDB" id="A0A919SDI9"/>
<accession>A0A919SDI9</accession>
<dbReference type="PANTHER" id="PTHR43585">
    <property type="entry name" value="FUMIPYRROLE BIOSYNTHESIS PROTEIN C"/>
    <property type="match status" value="1"/>
</dbReference>
<evidence type="ECO:0000256" key="2">
    <source>
        <dbReference type="ARBA" id="ARBA00022741"/>
    </source>
</evidence>
<name>A0A919SDI9_9ACTN</name>
<keyword evidence="3 4" id="KW-0067">ATP-binding</keyword>
<proteinExistence type="predicted"/>
<sequence>MTRKPHVVHVGFYESYADAVDFDACTVTLVVDGYAAGLLSDTVRTKFAAIAVLDVPDRIDMDDYDRAFDQIEAAVRGFAGRFGTPDAVVAVYEHTTLPAARLRDLFGVPGTDLRTALLCRDKVAMKQALRDVVRTPAFWAVDETTSPDRLADIVARIQKKVVLKPRSQAAGFGVRVFGSGRELLDHVRTEPIGAAHEIEEFVAGTIGHTDGVVRDGKLHFFSASDYYGDCYSTQHHNAPLGSITVDSPERVARLSAYTSTVLKALGLRDSAFHLELFTTPDDDLVFLEIANRFGGGYIRQHVRTAYGIDLADEAVRACTGTPSSLPGPATHHDVEPVRGGASGALWAGMEQTSEPCRVQAVHGVDTLPVSVLHADLPEVGQTLNDGRPVFHTTGTFVLAGPSSESVRQDMEHILKTYSIDVREEAISDAR</sequence>
<keyword evidence="1" id="KW-0436">Ligase</keyword>
<keyword evidence="2 4" id="KW-0547">Nucleotide-binding</keyword>
<dbReference type="Proteomes" id="UP000680865">
    <property type="component" value="Unassembled WGS sequence"/>
</dbReference>
<dbReference type="SUPFAM" id="SSF56059">
    <property type="entry name" value="Glutathione synthetase ATP-binding domain-like"/>
    <property type="match status" value="1"/>
</dbReference>
<dbReference type="GO" id="GO:0046872">
    <property type="term" value="F:metal ion binding"/>
    <property type="evidence" value="ECO:0007669"/>
    <property type="project" value="InterPro"/>
</dbReference>
<reference evidence="6" key="1">
    <citation type="submission" date="2021-03" db="EMBL/GenBank/DDBJ databases">
        <title>Whole genome shotgun sequence of Actinoplanes consettensis NBRC 14913.</title>
        <authorList>
            <person name="Komaki H."/>
            <person name="Tamura T."/>
        </authorList>
    </citation>
    <scope>NUCLEOTIDE SEQUENCE</scope>
    <source>
        <strain evidence="6">NBRC 14913</strain>
    </source>
</reference>
<evidence type="ECO:0000313" key="7">
    <source>
        <dbReference type="Proteomes" id="UP000680865"/>
    </source>
</evidence>
<comment type="caution">
    <text evidence="6">The sequence shown here is derived from an EMBL/GenBank/DDBJ whole genome shotgun (WGS) entry which is preliminary data.</text>
</comment>
<gene>
    <name evidence="6" type="ORF">Aco04nite_16500</name>
</gene>
<dbReference type="RefSeq" id="WP_212996582.1">
    <property type="nucleotide sequence ID" value="NZ_BAAATW010000005.1"/>
</dbReference>
<evidence type="ECO:0000256" key="1">
    <source>
        <dbReference type="ARBA" id="ARBA00022598"/>
    </source>
</evidence>
<dbReference type="InterPro" id="IPR011761">
    <property type="entry name" value="ATP-grasp"/>
</dbReference>
<dbReference type="GO" id="GO:0005524">
    <property type="term" value="F:ATP binding"/>
    <property type="evidence" value="ECO:0007669"/>
    <property type="project" value="UniProtKB-UniRule"/>
</dbReference>
<keyword evidence="7" id="KW-1185">Reference proteome</keyword>
<evidence type="ECO:0000256" key="4">
    <source>
        <dbReference type="PROSITE-ProRule" id="PRU00409"/>
    </source>
</evidence>
<dbReference type="InterPro" id="IPR052032">
    <property type="entry name" value="ATP-dep_AA_Ligase"/>
</dbReference>
<dbReference type="Gene3D" id="3.30.470.20">
    <property type="entry name" value="ATP-grasp fold, B domain"/>
    <property type="match status" value="1"/>
</dbReference>
<feature type="domain" description="ATP-grasp" evidence="5">
    <location>
        <begin position="125"/>
        <end position="319"/>
    </location>
</feature>